<keyword evidence="2" id="KW-1185">Reference proteome</keyword>
<dbReference type="WBParaSite" id="TCLT_0000226001-mRNA-1">
    <property type="protein sequence ID" value="TCLT_0000226001-mRNA-1"/>
    <property type="gene ID" value="TCLT_0000226001"/>
</dbReference>
<dbReference type="Proteomes" id="UP000276776">
    <property type="component" value="Unassembled WGS sequence"/>
</dbReference>
<name>A0A0N5CPW0_THECL</name>
<dbReference type="EMBL" id="UYYF01000424">
    <property type="protein sequence ID" value="VDM98114.1"/>
    <property type="molecule type" value="Genomic_DNA"/>
</dbReference>
<evidence type="ECO:0000313" key="3">
    <source>
        <dbReference type="WBParaSite" id="TCLT_0000226001-mRNA-1"/>
    </source>
</evidence>
<reference evidence="1 2" key="2">
    <citation type="submission" date="2018-11" db="EMBL/GenBank/DDBJ databases">
        <authorList>
            <consortium name="Pathogen Informatics"/>
        </authorList>
    </citation>
    <scope>NUCLEOTIDE SEQUENCE [LARGE SCALE GENOMIC DNA]</scope>
</reference>
<proteinExistence type="predicted"/>
<dbReference type="AlphaFoldDB" id="A0A0N5CPW0"/>
<evidence type="ECO:0000313" key="2">
    <source>
        <dbReference type="Proteomes" id="UP000276776"/>
    </source>
</evidence>
<gene>
    <name evidence="1" type="ORF">TCLT_LOCUS2261</name>
</gene>
<reference evidence="3" key="1">
    <citation type="submission" date="2017-02" db="UniProtKB">
        <authorList>
            <consortium name="WormBaseParasite"/>
        </authorList>
    </citation>
    <scope>IDENTIFICATION</scope>
</reference>
<organism evidence="3">
    <name type="scientific">Thelazia callipaeda</name>
    <name type="common">Oriental eyeworm</name>
    <name type="synonym">Parasitic nematode</name>
    <dbReference type="NCBI Taxonomy" id="103827"/>
    <lineage>
        <taxon>Eukaryota</taxon>
        <taxon>Metazoa</taxon>
        <taxon>Ecdysozoa</taxon>
        <taxon>Nematoda</taxon>
        <taxon>Chromadorea</taxon>
        <taxon>Rhabditida</taxon>
        <taxon>Spirurina</taxon>
        <taxon>Spiruromorpha</taxon>
        <taxon>Thelazioidea</taxon>
        <taxon>Thelaziidae</taxon>
        <taxon>Thelazia</taxon>
    </lineage>
</organism>
<accession>A0A0N5CPW0</accession>
<sequence length="77" mass="8638">MMLINHITVNLELVDLFVETRMKERMEKYEAEGSNDRVRTICSRIAANEQSVEPANATPSSQSANTSNISILTIILK</sequence>
<evidence type="ECO:0000313" key="1">
    <source>
        <dbReference type="EMBL" id="VDM98114.1"/>
    </source>
</evidence>
<protein>
    <submittedName>
        <fullName evidence="1 3">Uncharacterized protein</fullName>
    </submittedName>
</protein>